<evidence type="ECO:0000313" key="5">
    <source>
        <dbReference type="EMBL" id="ABB39163.1"/>
    </source>
</evidence>
<gene>
    <name evidence="5" type="ordered locus">Dde_2366</name>
</gene>
<keyword evidence="2 3" id="KW-0802">TPR repeat</keyword>
<feature type="domain" description="SPOR" evidence="4">
    <location>
        <begin position="383"/>
        <end position="463"/>
    </location>
</feature>
<dbReference type="InterPro" id="IPR019734">
    <property type="entry name" value="TPR_rpt"/>
</dbReference>
<dbReference type="PANTHER" id="PTHR44858:SF1">
    <property type="entry name" value="UDP-N-ACETYLGLUCOSAMINE--PEPTIDE N-ACETYLGLUCOSAMINYLTRANSFERASE SPINDLY-RELATED"/>
    <property type="match status" value="1"/>
</dbReference>
<evidence type="ECO:0000259" key="4">
    <source>
        <dbReference type="PROSITE" id="PS51724"/>
    </source>
</evidence>
<evidence type="ECO:0000256" key="2">
    <source>
        <dbReference type="ARBA" id="ARBA00022803"/>
    </source>
</evidence>
<dbReference type="eggNOG" id="COG0457">
    <property type="taxonomic scope" value="Bacteria"/>
</dbReference>
<organism evidence="5 6">
    <name type="scientific">Oleidesulfovibrio alaskensis (strain ATCC BAA-1058 / DSM 17464 / G20)</name>
    <name type="common">Desulfovibrio alaskensis</name>
    <dbReference type="NCBI Taxonomy" id="207559"/>
    <lineage>
        <taxon>Bacteria</taxon>
        <taxon>Pseudomonadati</taxon>
        <taxon>Thermodesulfobacteriota</taxon>
        <taxon>Desulfovibrionia</taxon>
        <taxon>Desulfovibrionales</taxon>
        <taxon>Desulfovibrionaceae</taxon>
        <taxon>Oleidesulfovibrio</taxon>
    </lineage>
</organism>
<dbReference type="SUPFAM" id="SSF110997">
    <property type="entry name" value="Sporulation related repeat"/>
    <property type="match status" value="1"/>
</dbReference>
<evidence type="ECO:0000256" key="1">
    <source>
        <dbReference type="ARBA" id="ARBA00022737"/>
    </source>
</evidence>
<dbReference type="AlphaFoldDB" id="Q30YT3"/>
<accession>Q30YT3</accession>
<dbReference type="PROSITE" id="PS51257">
    <property type="entry name" value="PROKAR_LIPOPROTEIN"/>
    <property type="match status" value="1"/>
</dbReference>
<evidence type="ECO:0000256" key="3">
    <source>
        <dbReference type="PROSITE-ProRule" id="PRU00339"/>
    </source>
</evidence>
<dbReference type="Gene3D" id="3.30.70.1070">
    <property type="entry name" value="Sporulation related repeat"/>
    <property type="match status" value="1"/>
</dbReference>
<feature type="repeat" description="TPR" evidence="3">
    <location>
        <begin position="96"/>
        <end position="129"/>
    </location>
</feature>
<dbReference type="SMART" id="SM00028">
    <property type="entry name" value="TPR"/>
    <property type="match status" value="7"/>
</dbReference>
<dbReference type="Pfam" id="PF05036">
    <property type="entry name" value="SPOR"/>
    <property type="match status" value="1"/>
</dbReference>
<keyword evidence="1" id="KW-0677">Repeat</keyword>
<dbReference type="Gene3D" id="1.25.40.10">
    <property type="entry name" value="Tetratricopeptide repeat domain"/>
    <property type="match status" value="3"/>
</dbReference>
<dbReference type="InterPro" id="IPR050498">
    <property type="entry name" value="Ycf3"/>
</dbReference>
<dbReference type="PROSITE" id="PS51724">
    <property type="entry name" value="SPOR"/>
    <property type="match status" value="1"/>
</dbReference>
<sequence length="479" mass="51990">MNRLAYIFSIAAAAILLGGCAQGKENNSGRFSLMQRYHSGQPLMAEETGQDTRNNHDNSAEAREHLARGLRFLQQERDELAFEQFSRAASLDPALTQARYQRGLLLHSRGMQQEAMQEMEAVLALEPDHAKAHEASGAIFFTAGLMEEALDMFTKAVSLDAGLENSHAFIAAIRNYRGEHTQALQALQAALALYPASAALHNNAGMTLSMLHRDAEAVPHFRQAIGLGAPAAKTWNNMGLALCRMNRLDEALIAFRNAGTEAAAYNNLGYYLFLQNRHREAVVYLEKAMELEPRYYARAAENLKRARLAARFDAAPAAPAAIRQIPAPPVVQPAATPHNRTQSTALPVAVPAVAADTANMPPAAGAVSVADSPAAFVTNAAPQSEDKVWAVHESSWKDAHKAQQRAGELRSMGFDARVATFAIRQHGTWHRVVLGSHQTMEEADARCAALVRQAAFENLRSVRVPATLIPAGTPAAQQL</sequence>
<feature type="repeat" description="TPR" evidence="3">
    <location>
        <begin position="130"/>
        <end position="163"/>
    </location>
</feature>
<dbReference type="Pfam" id="PF13181">
    <property type="entry name" value="TPR_8"/>
    <property type="match status" value="1"/>
</dbReference>
<feature type="repeat" description="TPR" evidence="3">
    <location>
        <begin position="62"/>
        <end position="95"/>
    </location>
</feature>
<keyword evidence="6" id="KW-1185">Reference proteome</keyword>
<dbReference type="KEGG" id="dde:Dde_2366"/>
<dbReference type="HOGENOM" id="CLU_599537_0_0_7"/>
<feature type="repeat" description="TPR" evidence="3">
    <location>
        <begin position="262"/>
        <end position="295"/>
    </location>
</feature>
<dbReference type="RefSeq" id="WP_011368239.1">
    <property type="nucleotide sequence ID" value="NC_007519.1"/>
</dbReference>
<dbReference type="PROSITE" id="PS50293">
    <property type="entry name" value="TPR_REGION"/>
    <property type="match status" value="1"/>
</dbReference>
<dbReference type="Pfam" id="PF13374">
    <property type="entry name" value="TPR_10"/>
    <property type="match status" value="1"/>
</dbReference>
<dbReference type="PROSITE" id="PS50005">
    <property type="entry name" value="TPR"/>
    <property type="match status" value="4"/>
</dbReference>
<dbReference type="InterPro" id="IPR007730">
    <property type="entry name" value="SPOR-like_dom"/>
</dbReference>
<name>Q30YT3_OLEA2</name>
<dbReference type="SUPFAM" id="SSF48452">
    <property type="entry name" value="TPR-like"/>
    <property type="match status" value="1"/>
</dbReference>
<dbReference type="InterPro" id="IPR036680">
    <property type="entry name" value="SPOR-like_sf"/>
</dbReference>
<dbReference type="Proteomes" id="UP000002710">
    <property type="component" value="Chromosome"/>
</dbReference>
<dbReference type="GO" id="GO:0042834">
    <property type="term" value="F:peptidoglycan binding"/>
    <property type="evidence" value="ECO:0007669"/>
    <property type="project" value="InterPro"/>
</dbReference>
<dbReference type="PANTHER" id="PTHR44858">
    <property type="entry name" value="TETRATRICOPEPTIDE REPEAT PROTEIN 6"/>
    <property type="match status" value="1"/>
</dbReference>
<proteinExistence type="predicted"/>
<reference evidence="5 6" key="1">
    <citation type="journal article" date="2011" name="J. Bacteriol.">
        <title>Complete genome sequence and updated annotation of Desulfovibrio alaskensis G20.</title>
        <authorList>
            <person name="Hauser L.J."/>
            <person name="Land M.L."/>
            <person name="Brown S.D."/>
            <person name="Larimer F."/>
            <person name="Keller K.L."/>
            <person name="Rapp-Giles B.J."/>
            <person name="Price M.N."/>
            <person name="Lin M."/>
            <person name="Bruce D.C."/>
            <person name="Detter J.C."/>
            <person name="Tapia R."/>
            <person name="Han C.S."/>
            <person name="Goodwin L.A."/>
            <person name="Cheng J.F."/>
            <person name="Pitluck S."/>
            <person name="Copeland A."/>
            <person name="Lucas S."/>
            <person name="Nolan M."/>
            <person name="Lapidus A.L."/>
            <person name="Palumbo A.V."/>
            <person name="Wall J.D."/>
        </authorList>
    </citation>
    <scope>NUCLEOTIDE SEQUENCE [LARGE SCALE GENOMIC DNA]</scope>
    <source>
        <strain evidence="6">ATCC BAA 1058 / DSM 17464 / G20</strain>
    </source>
</reference>
<dbReference type="InterPro" id="IPR011990">
    <property type="entry name" value="TPR-like_helical_dom_sf"/>
</dbReference>
<dbReference type="STRING" id="207559.Dde_2366"/>
<dbReference type="EMBL" id="CP000112">
    <property type="protein sequence ID" value="ABB39163.1"/>
    <property type="molecule type" value="Genomic_DNA"/>
</dbReference>
<evidence type="ECO:0000313" key="6">
    <source>
        <dbReference type="Proteomes" id="UP000002710"/>
    </source>
</evidence>
<protein>
    <submittedName>
        <fullName evidence="5">Sporulation domain-containing protein</fullName>
    </submittedName>
</protein>